<reference evidence="1" key="1">
    <citation type="submission" date="2021-01" db="EMBL/GenBank/DDBJ databases">
        <authorList>
            <consortium name="Genoscope - CEA"/>
            <person name="William W."/>
        </authorList>
    </citation>
    <scope>NUCLEOTIDE SEQUENCE</scope>
</reference>
<evidence type="ECO:0000313" key="2">
    <source>
        <dbReference type="Proteomes" id="UP000689195"/>
    </source>
</evidence>
<comment type="caution">
    <text evidence="1">The sequence shown here is derived from an EMBL/GenBank/DDBJ whole genome shotgun (WGS) entry which is preliminary data.</text>
</comment>
<accession>A0A8S1UP76</accession>
<organism evidence="1 2">
    <name type="scientific">Paramecium pentaurelia</name>
    <dbReference type="NCBI Taxonomy" id="43138"/>
    <lineage>
        <taxon>Eukaryota</taxon>
        <taxon>Sar</taxon>
        <taxon>Alveolata</taxon>
        <taxon>Ciliophora</taxon>
        <taxon>Intramacronucleata</taxon>
        <taxon>Oligohymenophorea</taxon>
        <taxon>Peniculida</taxon>
        <taxon>Parameciidae</taxon>
        <taxon>Paramecium</taxon>
    </lineage>
</organism>
<dbReference type="Proteomes" id="UP000689195">
    <property type="component" value="Unassembled WGS sequence"/>
</dbReference>
<dbReference type="EMBL" id="CAJJDO010000042">
    <property type="protein sequence ID" value="CAD8165542.1"/>
    <property type="molecule type" value="Genomic_DNA"/>
</dbReference>
<dbReference type="AlphaFoldDB" id="A0A8S1UP76"/>
<proteinExistence type="predicted"/>
<protein>
    <submittedName>
        <fullName evidence="1">Uncharacterized protein</fullName>
    </submittedName>
</protein>
<evidence type="ECO:0000313" key="1">
    <source>
        <dbReference type="EMBL" id="CAD8165542.1"/>
    </source>
</evidence>
<sequence>MKEKQILQIQNSQASFIECINYNNQNYLFFYDQYLKINKYLVLEQQKFCDCQIFKNFSYLDNTIQVIKCYNQIERKWKHSIKHFQGFINHRNIKNFHLKKIQTSINQSIKNEPFILYINIKFKQIDKKDLFLRLIYQGYLFQISR</sequence>
<keyword evidence="2" id="KW-1185">Reference proteome</keyword>
<name>A0A8S1UP76_9CILI</name>
<gene>
    <name evidence="1" type="ORF">PPENT_87.1.T0420271</name>
</gene>